<dbReference type="EMBL" id="JAOWKX010000001">
    <property type="protein sequence ID" value="MCV2883320.1"/>
    <property type="molecule type" value="Genomic_DNA"/>
</dbReference>
<proteinExistence type="predicted"/>
<protein>
    <submittedName>
        <fullName evidence="2">Uncharacterized protein</fullName>
    </submittedName>
</protein>
<keyword evidence="3" id="KW-1185">Reference proteome</keyword>
<accession>A0ABT3A3R0</accession>
<evidence type="ECO:0000313" key="2">
    <source>
        <dbReference type="EMBL" id="MCV2883320.1"/>
    </source>
</evidence>
<evidence type="ECO:0000313" key="3">
    <source>
        <dbReference type="Proteomes" id="UP001652504"/>
    </source>
</evidence>
<feature type="compositionally biased region" description="Polar residues" evidence="1">
    <location>
        <begin position="183"/>
        <end position="200"/>
    </location>
</feature>
<feature type="region of interest" description="Disordered" evidence="1">
    <location>
        <begin position="163"/>
        <end position="203"/>
    </location>
</feature>
<name>A0ABT3A3R0_9ALTE</name>
<dbReference type="RefSeq" id="WP_263710520.1">
    <property type="nucleotide sequence ID" value="NZ_JAOWKX010000001.1"/>
</dbReference>
<evidence type="ECO:0000256" key="1">
    <source>
        <dbReference type="SAM" id="MobiDB-lite"/>
    </source>
</evidence>
<feature type="region of interest" description="Disordered" evidence="1">
    <location>
        <begin position="26"/>
        <end position="66"/>
    </location>
</feature>
<organism evidence="2 3">
    <name type="scientific">Fluctibacter corallii</name>
    <dbReference type="NCBI Taxonomy" id="2984329"/>
    <lineage>
        <taxon>Bacteria</taxon>
        <taxon>Pseudomonadati</taxon>
        <taxon>Pseudomonadota</taxon>
        <taxon>Gammaproteobacteria</taxon>
        <taxon>Alteromonadales</taxon>
        <taxon>Alteromonadaceae</taxon>
        <taxon>Fluctibacter</taxon>
    </lineage>
</organism>
<dbReference type="Proteomes" id="UP001652504">
    <property type="component" value="Unassembled WGS sequence"/>
</dbReference>
<gene>
    <name evidence="2" type="ORF">OE749_01245</name>
</gene>
<feature type="compositionally biased region" description="Polar residues" evidence="1">
    <location>
        <begin position="45"/>
        <end position="64"/>
    </location>
</feature>
<reference evidence="2 3" key="1">
    <citation type="submission" date="2022-10" db="EMBL/GenBank/DDBJ databases">
        <title>Aestuariibacter sp. AA17 isolated from Montipora capitata coral fragment.</title>
        <authorList>
            <person name="Emsley S.A."/>
            <person name="Pfannmuller K.M."/>
            <person name="Loughran R.M."/>
            <person name="Shlafstein M."/>
            <person name="Papke E."/>
            <person name="Saw J.H."/>
            <person name="Ushijima B."/>
            <person name="Videau P."/>
        </authorList>
    </citation>
    <scope>NUCLEOTIDE SEQUENCE [LARGE SCALE GENOMIC DNA]</scope>
    <source>
        <strain evidence="2 3">AA17</strain>
    </source>
</reference>
<sequence length="455" mass="50813">MSKTTPTTAQPAALSSVTALKDWKVPKDLPLSTPGSPRGELTTARDANTPSMDNFSADTLSGAKQSHRLKPIAAQAEACRNNTNKDVHSMEMLTPSARSSAEHAPIHDLQTYFAQVTAKKTELVLQKFMQAMRNSRPLGWICDLPYQAIRLQAVNRRNLEAGAPENSLAPNSHTPDAPAQRMPTATSAAQSTEHNNSEGETVSPPYVQVLLRADTGNSQAPWLALGAKQDRKAMRTLLMSGWAKQLSIVIYIDSDVLEYHNPAAAAMVLAFDVGTRIAPYWTLLEKALIRHRLTPDEAKALMAHWYKPDKTRLENRQLHMGYLNRWWGRWSHHARHTSPPQFRELVALMEKTQYQGADQAYLWQQYCEYMGGFDPVNGKLIQDDAQRQLQTAFYTAYEEYAKGNRGSFPYVAKYQVYRNIVLGAVIAGALSAITFARWPELSAFAGALWQWGLSL</sequence>
<comment type="caution">
    <text evidence="2">The sequence shown here is derived from an EMBL/GenBank/DDBJ whole genome shotgun (WGS) entry which is preliminary data.</text>
</comment>